<protein>
    <recommendedName>
        <fullName evidence="4">Transmembrane protein</fullName>
    </recommendedName>
</protein>
<feature type="transmembrane region" description="Helical" evidence="1">
    <location>
        <begin position="27"/>
        <end position="46"/>
    </location>
</feature>
<dbReference type="AlphaFoldDB" id="A0A8S1LQM5"/>
<dbReference type="EMBL" id="CAJJDN010000023">
    <property type="protein sequence ID" value="CAD8067743.1"/>
    <property type="molecule type" value="Genomic_DNA"/>
</dbReference>
<keyword evidence="3" id="KW-1185">Reference proteome</keyword>
<evidence type="ECO:0000313" key="3">
    <source>
        <dbReference type="Proteomes" id="UP000692954"/>
    </source>
</evidence>
<accession>A0A8S1LQM5</accession>
<evidence type="ECO:0000256" key="1">
    <source>
        <dbReference type="SAM" id="Phobius"/>
    </source>
</evidence>
<organism evidence="2 3">
    <name type="scientific">Paramecium sonneborni</name>
    <dbReference type="NCBI Taxonomy" id="65129"/>
    <lineage>
        <taxon>Eukaryota</taxon>
        <taxon>Sar</taxon>
        <taxon>Alveolata</taxon>
        <taxon>Ciliophora</taxon>
        <taxon>Intramacronucleata</taxon>
        <taxon>Oligohymenophorea</taxon>
        <taxon>Peniculida</taxon>
        <taxon>Parameciidae</taxon>
        <taxon>Paramecium</taxon>
    </lineage>
</organism>
<dbReference type="Proteomes" id="UP000692954">
    <property type="component" value="Unassembled WGS sequence"/>
</dbReference>
<comment type="caution">
    <text evidence="2">The sequence shown here is derived from an EMBL/GenBank/DDBJ whole genome shotgun (WGS) entry which is preliminary data.</text>
</comment>
<feature type="transmembrane region" description="Helical" evidence="1">
    <location>
        <begin position="67"/>
        <end position="89"/>
    </location>
</feature>
<dbReference type="OrthoDB" id="307156at2759"/>
<evidence type="ECO:0000313" key="2">
    <source>
        <dbReference type="EMBL" id="CAD8067743.1"/>
    </source>
</evidence>
<feature type="transmembrane region" description="Helical" evidence="1">
    <location>
        <begin position="109"/>
        <end position="126"/>
    </location>
</feature>
<keyword evidence="1" id="KW-0812">Transmembrane</keyword>
<keyword evidence="1" id="KW-1133">Transmembrane helix</keyword>
<reference evidence="2" key="1">
    <citation type="submission" date="2021-01" db="EMBL/GenBank/DDBJ databases">
        <authorList>
            <consortium name="Genoscope - CEA"/>
            <person name="William W."/>
        </authorList>
    </citation>
    <scope>NUCLEOTIDE SEQUENCE</scope>
</reference>
<keyword evidence="1" id="KW-0472">Membrane</keyword>
<feature type="transmembrane region" description="Helical" evidence="1">
    <location>
        <begin position="138"/>
        <end position="158"/>
    </location>
</feature>
<name>A0A8S1LQM5_9CILI</name>
<evidence type="ECO:0008006" key="4">
    <source>
        <dbReference type="Google" id="ProtNLM"/>
    </source>
</evidence>
<proteinExistence type="predicted"/>
<gene>
    <name evidence="2" type="ORF">PSON_ATCC_30995.1.T0230193</name>
</gene>
<sequence>MRSFEDQNQNAYQEYKLYEYQTITQNWITTILFISCLNIFIAGILLSYLFEPQIQDSSQCINFKDQLFYYSIFLIFISICELIYFLFGFGMSNVDQIKFFGQIQKYQRIEQIVILISFVIIEAYIYQNRKICKINKTYYCLYAFYFWQLFWAAFMYNFENLS</sequence>